<evidence type="ECO:0000313" key="12">
    <source>
        <dbReference type="Proteomes" id="UP000444721"/>
    </source>
</evidence>
<keyword evidence="7" id="KW-0998">Cell outer membrane</keyword>
<reference evidence="11 12" key="1">
    <citation type="journal article" date="2019" name="Sci. Rep.">
        <title>Nanopore sequencing improves the draft genome of the human pathogenic amoeba Naegleria fowleri.</title>
        <authorList>
            <person name="Liechti N."/>
            <person name="Schurch N."/>
            <person name="Bruggmann R."/>
            <person name="Wittwer M."/>
        </authorList>
    </citation>
    <scope>NUCLEOTIDE SEQUENCE [LARGE SCALE GENOMIC DNA]</scope>
    <source>
        <strain evidence="11 12">ATCC 30894</strain>
    </source>
</reference>
<evidence type="ECO:0000256" key="3">
    <source>
        <dbReference type="ARBA" id="ARBA00004613"/>
    </source>
</evidence>
<keyword evidence="9" id="KW-1133">Transmembrane helix</keyword>
<dbReference type="AlphaFoldDB" id="A0A6A5BSB1"/>
<evidence type="ECO:0000259" key="10">
    <source>
        <dbReference type="PROSITE" id="PS50011"/>
    </source>
</evidence>
<comment type="subcellular location">
    <subcellularLocation>
        <location evidence="1">Cell envelope</location>
    </subcellularLocation>
    <subcellularLocation>
        <location evidence="2">Cell outer membrane</location>
    </subcellularLocation>
    <subcellularLocation>
        <location evidence="3">Secreted</location>
    </subcellularLocation>
</comment>
<dbReference type="VEuPathDB" id="AmoebaDB:FDP41_004621"/>
<dbReference type="InterPro" id="IPR006626">
    <property type="entry name" value="PbH1"/>
</dbReference>
<dbReference type="Pfam" id="PF02415">
    <property type="entry name" value="Chlam_PMP"/>
    <property type="match status" value="1"/>
</dbReference>
<comment type="caution">
    <text evidence="11">The sequence shown here is derived from an EMBL/GenBank/DDBJ whole genome shotgun (WGS) entry which is preliminary data.</text>
</comment>
<evidence type="ECO:0000256" key="5">
    <source>
        <dbReference type="ARBA" id="ARBA00022729"/>
    </source>
</evidence>
<dbReference type="InterPro" id="IPR017441">
    <property type="entry name" value="Protein_kinase_ATP_BS"/>
</dbReference>
<dbReference type="RefSeq" id="XP_044561028.1">
    <property type="nucleotide sequence ID" value="XM_044708056.1"/>
</dbReference>
<dbReference type="InterPro" id="IPR012334">
    <property type="entry name" value="Pectin_lyas_fold"/>
</dbReference>
<feature type="binding site" evidence="8">
    <location>
        <position position="872"/>
    </location>
    <ligand>
        <name>ATP</name>
        <dbReference type="ChEBI" id="CHEBI:30616"/>
    </ligand>
</feature>
<keyword evidence="5" id="KW-0732">Signal</keyword>
<dbReference type="GeneID" id="68111839"/>
<dbReference type="VEuPathDB" id="AmoebaDB:NF0128560"/>
<keyword evidence="9" id="KW-0812">Transmembrane</keyword>
<dbReference type="InterPro" id="IPR000719">
    <property type="entry name" value="Prot_kinase_dom"/>
</dbReference>
<dbReference type="PROSITE" id="PS50011">
    <property type="entry name" value="PROTEIN_KINASE_DOM"/>
    <property type="match status" value="1"/>
</dbReference>
<dbReference type="Gene3D" id="3.30.200.20">
    <property type="entry name" value="Phosphorylase Kinase, domain 1"/>
    <property type="match status" value="1"/>
</dbReference>
<dbReference type="Gene3D" id="2.160.20.10">
    <property type="entry name" value="Single-stranded right-handed beta-helix, Pectin lyase-like"/>
    <property type="match status" value="1"/>
</dbReference>
<dbReference type="PROSITE" id="PS00107">
    <property type="entry name" value="PROTEIN_KINASE_ATP"/>
    <property type="match status" value="1"/>
</dbReference>
<dbReference type="Proteomes" id="UP000444721">
    <property type="component" value="Unassembled WGS sequence"/>
</dbReference>
<evidence type="ECO:0000256" key="9">
    <source>
        <dbReference type="SAM" id="Phobius"/>
    </source>
</evidence>
<evidence type="ECO:0000313" key="11">
    <source>
        <dbReference type="EMBL" id="KAF0976315.1"/>
    </source>
</evidence>
<dbReference type="InterPro" id="IPR003368">
    <property type="entry name" value="POMP_repeat"/>
</dbReference>
<keyword evidence="8" id="KW-0067">ATP-binding</keyword>
<evidence type="ECO:0000256" key="6">
    <source>
        <dbReference type="ARBA" id="ARBA00023136"/>
    </source>
</evidence>
<dbReference type="GO" id="GO:0005576">
    <property type="term" value="C:extracellular region"/>
    <property type="evidence" value="ECO:0007669"/>
    <property type="project" value="UniProtKB-SubCell"/>
</dbReference>
<sequence length="910" mass="100648">MTSSTTSNSTRSSTACTTNAIPTSLLLRLFLSFFILFILSFTNTPLSSTTKTTQPIILVHAAPIITYLDYAYDTYLLFNSALENTTNATSCGYPSSNPCFTIQQQMQAIDAQIPSTQNVLYNLQLTIHVMSDISSEFCNYMFTNPNISKFASFDFTWISSKPNQSHVVLDCQGSEFFSFSKAPAILNITNRFSSFDVRNTIFKEKMMISSMNYCNFTGSSIYKLNENSDTRIQNSIFFNTYWSMSNVAAALIFRWCNFVNGSMIMGDVISKTLTVGESYFENVDLILRFSNMNFLNVKFNDNLVIFSQFQSLLMQQINIVTTKQTLITFGDSMVIRNSIFERSNLDLKIVSVRSVKIENSTFSNNYQTDLTNKALLQLTGLYTLSVTNSSFVNNRDLPMMSIYQGSIVNVQNSIFQFNTGGAIQIENMVGYFKFSSVSFNNCIFTGNVGQHGGAVAIGRTIGNLIISNCQFTKNYAMDGGALYLQQENVTISNCQFSGNSASQNGGSIFVKDTSSFSLQSSTLQNNMAKRGGALYLSSLTSNYIVNSICTNNMASYSGGCLFTENPMNPSLLQSVSNSLTGLNSAVSYGNNIATSIDASQFQFSVKYQNQQDPSITTITDMPSSLTLYPGQPVDITLKMKDKNNQEIKSIEQPITVSSVGNNISVLIDSLSSDYLTIRGLYLSVYSSNDLLTNTTLNLTVNSNMFFSIPVQIMTCNPEDSLQPMSSSGNAMICSKNPPGFPYFIVIPVVLIGGVILFIVGIIFGIAVLYGVYVIVKKLKKLEKKEKAEMKLEKTLIDKKFIFTGSTTTPPLNAHASGRTTKSVMSSITRPSIHYQEKHIIPIENLDVVKKIGEGSNGMVYLANWNGTEVAVKSLKLDYSELHGESEEFEREASLLSSLRHPNIVNFYGFG</sequence>
<dbReference type="SMART" id="SM00710">
    <property type="entry name" value="PbH1"/>
    <property type="match status" value="4"/>
</dbReference>
<dbReference type="VEuPathDB" id="AmoebaDB:NfTy_045960"/>
<dbReference type="SUPFAM" id="SSF56112">
    <property type="entry name" value="Protein kinase-like (PK-like)"/>
    <property type="match status" value="1"/>
</dbReference>
<feature type="transmembrane region" description="Helical" evidence="9">
    <location>
        <begin position="20"/>
        <end position="41"/>
    </location>
</feature>
<dbReference type="GO" id="GO:0004672">
    <property type="term" value="F:protein kinase activity"/>
    <property type="evidence" value="ECO:0007669"/>
    <property type="project" value="InterPro"/>
</dbReference>
<feature type="domain" description="Protein kinase" evidence="10">
    <location>
        <begin position="845"/>
        <end position="910"/>
    </location>
</feature>
<dbReference type="InterPro" id="IPR011050">
    <property type="entry name" value="Pectin_lyase_fold/virulence"/>
</dbReference>
<dbReference type="VEuPathDB" id="AmoebaDB:NF0128550"/>
<dbReference type="PANTHER" id="PTHR11319:SF35">
    <property type="entry name" value="OUTER MEMBRANE PROTEIN PMPC-RELATED"/>
    <property type="match status" value="1"/>
</dbReference>
<dbReference type="Pfam" id="PF07714">
    <property type="entry name" value="PK_Tyr_Ser-Thr"/>
    <property type="match status" value="1"/>
</dbReference>
<organism evidence="11 12">
    <name type="scientific">Naegleria fowleri</name>
    <name type="common">Brain eating amoeba</name>
    <dbReference type="NCBI Taxonomy" id="5763"/>
    <lineage>
        <taxon>Eukaryota</taxon>
        <taxon>Discoba</taxon>
        <taxon>Heterolobosea</taxon>
        <taxon>Tetramitia</taxon>
        <taxon>Eutetramitia</taxon>
        <taxon>Vahlkampfiidae</taxon>
        <taxon>Naegleria</taxon>
    </lineage>
</organism>
<accession>A0A6A5BSB1</accession>
<dbReference type="PANTHER" id="PTHR11319">
    <property type="entry name" value="G PROTEIN-COUPLED RECEPTOR-RELATED"/>
    <property type="match status" value="1"/>
</dbReference>
<evidence type="ECO:0000256" key="8">
    <source>
        <dbReference type="PROSITE-ProRule" id="PRU10141"/>
    </source>
</evidence>
<dbReference type="VEuPathDB" id="AmoebaDB:NF0127580"/>
<dbReference type="InterPro" id="IPR001245">
    <property type="entry name" value="Ser-Thr/Tyr_kinase_cat_dom"/>
</dbReference>
<dbReference type="SUPFAM" id="SSF51126">
    <property type="entry name" value="Pectin lyase-like"/>
    <property type="match status" value="1"/>
</dbReference>
<evidence type="ECO:0000256" key="2">
    <source>
        <dbReference type="ARBA" id="ARBA00004442"/>
    </source>
</evidence>
<dbReference type="OrthoDB" id="4062651at2759"/>
<proteinExistence type="predicted"/>
<evidence type="ECO:0000256" key="7">
    <source>
        <dbReference type="ARBA" id="ARBA00023237"/>
    </source>
</evidence>
<dbReference type="EMBL" id="VFQX01000039">
    <property type="protein sequence ID" value="KAF0976315.1"/>
    <property type="molecule type" value="Genomic_DNA"/>
</dbReference>
<evidence type="ECO:0000256" key="4">
    <source>
        <dbReference type="ARBA" id="ARBA00022525"/>
    </source>
</evidence>
<gene>
    <name evidence="11" type="ORF">FDP41_004621</name>
</gene>
<name>A0A6A5BSB1_NAEFO</name>
<keyword evidence="4" id="KW-0964">Secreted</keyword>
<protein>
    <recommendedName>
        <fullName evidence="10">Protein kinase domain-containing protein</fullName>
    </recommendedName>
</protein>
<dbReference type="GO" id="GO:0005524">
    <property type="term" value="F:ATP binding"/>
    <property type="evidence" value="ECO:0007669"/>
    <property type="project" value="UniProtKB-UniRule"/>
</dbReference>
<dbReference type="InterPro" id="IPR011009">
    <property type="entry name" value="Kinase-like_dom_sf"/>
</dbReference>
<evidence type="ECO:0000256" key="1">
    <source>
        <dbReference type="ARBA" id="ARBA00004196"/>
    </source>
</evidence>
<keyword evidence="12" id="KW-1185">Reference proteome</keyword>
<keyword evidence="8" id="KW-0547">Nucleotide-binding</keyword>
<feature type="transmembrane region" description="Helical" evidence="9">
    <location>
        <begin position="742"/>
        <end position="775"/>
    </location>
</feature>
<keyword evidence="6 9" id="KW-0472">Membrane</keyword>